<comment type="caution">
    <text evidence="1">The sequence shown here is derived from an EMBL/GenBank/DDBJ whole genome shotgun (WGS) entry which is preliminary data.</text>
</comment>
<organism evidence="1 2">
    <name type="scientific">Paraburkholderia unamae</name>
    <dbReference type="NCBI Taxonomy" id="219649"/>
    <lineage>
        <taxon>Bacteria</taxon>
        <taxon>Pseudomonadati</taxon>
        <taxon>Pseudomonadota</taxon>
        <taxon>Betaproteobacteria</taxon>
        <taxon>Burkholderiales</taxon>
        <taxon>Burkholderiaceae</taxon>
        <taxon>Paraburkholderia</taxon>
    </lineage>
</organism>
<dbReference type="EMBL" id="QEOB01000023">
    <property type="protein sequence ID" value="PVX72849.1"/>
    <property type="molecule type" value="Genomic_DNA"/>
</dbReference>
<sequence length="104" mass="11094">MVMLKAKAGELVERFIEEAISAGLTWDEVVAVFGLASKALAQAAVAAGEGAEADCVAHARKRLEEAFAQDVRVVMADGPETEFEAESGDNALLATAHRRHAYKH</sequence>
<evidence type="ECO:0000313" key="2">
    <source>
        <dbReference type="Proteomes" id="UP000245712"/>
    </source>
</evidence>
<protein>
    <submittedName>
        <fullName evidence="1">Uncharacterized protein</fullName>
    </submittedName>
</protein>
<keyword evidence="2" id="KW-1185">Reference proteome</keyword>
<reference evidence="1 2" key="1">
    <citation type="submission" date="2018-05" db="EMBL/GenBank/DDBJ databases">
        <title>Genomic Encyclopedia of Type Strains, Phase IV (KMG-V): Genome sequencing to study the core and pangenomes of soil and plant-associated prokaryotes.</title>
        <authorList>
            <person name="Whitman W."/>
        </authorList>
    </citation>
    <scope>NUCLEOTIDE SEQUENCE [LARGE SCALE GENOMIC DNA]</scope>
    <source>
        <strain evidence="1 2">SCZa-39</strain>
    </source>
</reference>
<name>A0ABX5KH15_9BURK</name>
<evidence type="ECO:0000313" key="1">
    <source>
        <dbReference type="EMBL" id="PVX72849.1"/>
    </source>
</evidence>
<proteinExistence type="predicted"/>
<dbReference type="Proteomes" id="UP000245712">
    <property type="component" value="Unassembled WGS sequence"/>
</dbReference>
<accession>A0ABX5KH15</accession>
<gene>
    <name evidence="1" type="ORF">C7402_12388</name>
</gene>